<dbReference type="PROSITE" id="PS51318">
    <property type="entry name" value="TAT"/>
    <property type="match status" value="1"/>
</dbReference>
<dbReference type="InterPro" id="IPR006311">
    <property type="entry name" value="TAT_signal"/>
</dbReference>
<dbReference type="SUPFAM" id="SSF50965">
    <property type="entry name" value="Galactose oxidase, central domain"/>
    <property type="match status" value="1"/>
</dbReference>
<reference evidence="3" key="1">
    <citation type="journal article" date="2015" name="BMC Genomics">
        <title>Diversity of the cell-wall associated genomic island of the archaeon Haloquadratum walsbyi.</title>
        <authorList>
            <person name="Martin-Cuadrado A.B."/>
            <person name="Pasic L."/>
            <person name="Rodriguez-Valera F."/>
        </authorList>
    </citation>
    <scope>NUCLEOTIDE SEQUENCE</scope>
</reference>
<evidence type="ECO:0000313" key="3">
    <source>
        <dbReference type="EMBL" id="AKY04318.1"/>
    </source>
</evidence>
<feature type="compositionally biased region" description="Polar residues" evidence="2">
    <location>
        <begin position="61"/>
        <end position="74"/>
    </location>
</feature>
<dbReference type="AlphaFoldDB" id="A0A0K1YBL7"/>
<accession>A0A0K1YBL7</accession>
<dbReference type="Gene3D" id="2.130.10.130">
    <property type="entry name" value="Integrin alpha, N-terminal"/>
    <property type="match status" value="2"/>
</dbReference>
<name>A0A0K1YBL7_9EURY</name>
<feature type="region of interest" description="Disordered" evidence="2">
    <location>
        <begin position="180"/>
        <end position="200"/>
    </location>
</feature>
<dbReference type="PANTHER" id="PTHR36220">
    <property type="entry name" value="UNNAMED PRODUCT"/>
    <property type="match status" value="1"/>
</dbReference>
<dbReference type="InterPro" id="IPR011043">
    <property type="entry name" value="Gal_Oxase/kelch_b-propeller"/>
</dbReference>
<dbReference type="EMBL" id="KT322177">
    <property type="protein sequence ID" value="AKY04318.1"/>
    <property type="molecule type" value="Genomic_DNA"/>
</dbReference>
<protein>
    <submittedName>
        <fullName evidence="3">PKD domain-containing protein</fullName>
    </submittedName>
</protein>
<organism evidence="3">
    <name type="scientific">uncultured haloarchaeon</name>
    <dbReference type="NCBI Taxonomy" id="160804"/>
    <lineage>
        <taxon>Archaea</taxon>
        <taxon>Methanobacteriati</taxon>
        <taxon>Methanobacteriota</taxon>
        <taxon>Stenosarchaea group</taxon>
        <taxon>Halobacteria</taxon>
        <taxon>Halobacteriales</taxon>
        <taxon>Halobacteriaceae</taxon>
        <taxon>environmental samples</taxon>
    </lineage>
</organism>
<feature type="compositionally biased region" description="Polar residues" evidence="2">
    <location>
        <begin position="184"/>
        <end position="195"/>
    </location>
</feature>
<dbReference type="Pfam" id="PF14312">
    <property type="entry name" value="FG-GAP_2"/>
    <property type="match status" value="4"/>
</dbReference>
<evidence type="ECO:0000256" key="1">
    <source>
        <dbReference type="ARBA" id="ARBA00022729"/>
    </source>
</evidence>
<evidence type="ECO:0000256" key="2">
    <source>
        <dbReference type="SAM" id="MobiDB-lite"/>
    </source>
</evidence>
<dbReference type="InterPro" id="IPR013517">
    <property type="entry name" value="FG-GAP"/>
</dbReference>
<feature type="region of interest" description="Disordered" evidence="2">
    <location>
        <begin position="1"/>
        <end position="28"/>
    </location>
</feature>
<dbReference type="PANTHER" id="PTHR36220:SF1">
    <property type="entry name" value="GAMMA TUBULIN COMPLEX COMPONENT C-TERMINAL DOMAIN-CONTAINING PROTEIN"/>
    <property type="match status" value="1"/>
</dbReference>
<feature type="non-terminal residue" evidence="3">
    <location>
        <position position="270"/>
    </location>
</feature>
<proteinExistence type="predicted"/>
<keyword evidence="1" id="KW-0732">Signal</keyword>
<sequence length="270" mass="28236">MRSRERQCESTEEGSRRAHENRESERAWGRRRLLQALGGAAGLTAVGLHESTVVEVARAQSDGNGSGQWSQQQKIAADDGDSDDSFGQSVSVSNDGATAVIAAFEDDDPNGDRAGSAYVFSRSDGSWSQQQKLSASDGDIDDGFGVSVSLSNDGMTALIGAADIDERNDESETAPGSAYVFTESGGSWSQQQKLTPTDRDTADDFGREVSLSDDGTTALIGASGNDSAYIFTESGGTWSQQQKLTASDGFFGVSVSLSGNGTTALIGADE</sequence>
<dbReference type="InterPro" id="IPR028994">
    <property type="entry name" value="Integrin_alpha_N"/>
</dbReference>
<feature type="region of interest" description="Disordered" evidence="2">
    <location>
        <begin position="59"/>
        <end position="91"/>
    </location>
</feature>